<proteinExistence type="inferred from homology"/>
<comment type="subcellular location">
    <subcellularLocation>
        <location evidence="2">Mitochondrion</location>
    </subcellularLocation>
</comment>
<comment type="caution">
    <text evidence="9">The sequence shown here is derived from an EMBL/GenBank/DDBJ whole genome shotgun (WGS) entry which is preliminary data.</text>
</comment>
<evidence type="ECO:0000256" key="4">
    <source>
        <dbReference type="ARBA" id="ARBA00011657"/>
    </source>
</evidence>
<dbReference type="RefSeq" id="XP_064855608.1">
    <property type="nucleotide sequence ID" value="XM_064999536.1"/>
</dbReference>
<name>A0AAV5QUK7_9ASCO</name>
<sequence length="709" mass="81177">MLLRNTGKAKCLQLLASRSFTSTSKIPTSNTATPITSASSVNPIINNELSKTIQPLQTDKKVDKILNKSTKQIRRAWRREYYIKKSANKLEKRITEVINSNMDHKSDHGNISTLRLFGELVEPGNQAAVVRAMTYENFRLILVKTLECQKYYSKRASELRKLYNLNKSGINIASTKNVTTGASSIEDGNASVNALVSQNLQIKKDLQFVKEMENKCLRLTRDFFGIFNSDPKFNEQLTIADYEQILKMELANDKPDKAYRIIKAIEKKFPIDDDKVIIDTGFWNLKFKTLVCASPKFWQYKNSRFPKSGAIPAGYQNWKGKLPFEINLPRLLQEFTTLSESGRLVPNLETHTNLILALGYNGSIDLLRNQLKSIWGVAPGIEDKSELVNLSKDDPLYPDIEILKAVVTAFSFNSEYLEAIAYLSEFDTKYNFHDVKVSGKPAVGSIWEICFKWADYNTKLPSEASLKDNADLFGDEESAIDNVDEFLDKISQERAVLLDNIFNSYLATTNGNSPTTRILNMRFRQLKQSGRLDQMIKELPIFYNAYLSRSDDKILCSLYFNYWINILNVSMMGELSNLEAISKDVNSEPNNISIINKQIIKDFRENNGPVFMYTVSQQNLNSLKKEIGYQKLSTESNNLVDSLKEKLGKRSLCNVEILKLLYFYKPHGQIFFQILEEKYVQLSSQIIEQRKNISKQYDEEDDESFFGIF</sequence>
<keyword evidence="8" id="KW-0496">Mitochondrion</keyword>
<keyword evidence="10" id="KW-1185">Reference proteome</keyword>
<evidence type="ECO:0000256" key="8">
    <source>
        <dbReference type="ARBA" id="ARBA00023128"/>
    </source>
</evidence>
<evidence type="ECO:0000256" key="7">
    <source>
        <dbReference type="ARBA" id="ARBA00022946"/>
    </source>
</evidence>
<dbReference type="Proteomes" id="UP001360560">
    <property type="component" value="Unassembled WGS sequence"/>
</dbReference>
<keyword evidence="7" id="KW-0809">Transit peptide</keyword>
<comment type="function">
    <text evidence="1">Required for translation of the mitochondrial OLI1 transcript coding for the mitochondrial ATP synthase subunit 9.</text>
</comment>
<evidence type="ECO:0000256" key="1">
    <source>
        <dbReference type="ARBA" id="ARBA00002412"/>
    </source>
</evidence>
<dbReference type="EMBL" id="BTFZ01000020">
    <property type="protein sequence ID" value="GMM38613.1"/>
    <property type="molecule type" value="Genomic_DNA"/>
</dbReference>
<comment type="similarity">
    <text evidence="3">Belongs to the AEP2 family.</text>
</comment>
<evidence type="ECO:0000313" key="9">
    <source>
        <dbReference type="EMBL" id="GMM38613.1"/>
    </source>
</evidence>
<organism evidence="9 10">
    <name type="scientific">Saccharomycopsis crataegensis</name>
    <dbReference type="NCBI Taxonomy" id="43959"/>
    <lineage>
        <taxon>Eukaryota</taxon>
        <taxon>Fungi</taxon>
        <taxon>Dikarya</taxon>
        <taxon>Ascomycota</taxon>
        <taxon>Saccharomycotina</taxon>
        <taxon>Saccharomycetes</taxon>
        <taxon>Saccharomycopsidaceae</taxon>
        <taxon>Saccharomycopsis</taxon>
    </lineage>
</organism>
<evidence type="ECO:0000256" key="3">
    <source>
        <dbReference type="ARBA" id="ARBA00009790"/>
    </source>
</evidence>
<evidence type="ECO:0000256" key="5">
    <source>
        <dbReference type="ARBA" id="ARBA00019258"/>
    </source>
</evidence>
<keyword evidence="6" id="KW-0810">Translation regulation</keyword>
<dbReference type="InterPro" id="IPR024319">
    <property type="entry name" value="ATPase_expression_mit"/>
</dbReference>
<dbReference type="Pfam" id="PF12921">
    <property type="entry name" value="ATP13"/>
    <property type="match status" value="1"/>
</dbReference>
<dbReference type="GO" id="GO:0006417">
    <property type="term" value="P:regulation of translation"/>
    <property type="evidence" value="ECO:0007669"/>
    <property type="project" value="UniProtKB-KW"/>
</dbReference>
<dbReference type="AlphaFoldDB" id="A0AAV5QUK7"/>
<dbReference type="GeneID" id="90076601"/>
<gene>
    <name evidence="9" type="ORF">DASC09_059520</name>
</gene>
<accession>A0AAV5QUK7</accession>
<evidence type="ECO:0000313" key="10">
    <source>
        <dbReference type="Proteomes" id="UP001360560"/>
    </source>
</evidence>
<comment type="subunit">
    <text evidence="4">Binds to the 5'UTR of the OLI1 mRNA.</text>
</comment>
<dbReference type="GO" id="GO:0005739">
    <property type="term" value="C:mitochondrion"/>
    <property type="evidence" value="ECO:0007669"/>
    <property type="project" value="UniProtKB-SubCell"/>
</dbReference>
<protein>
    <recommendedName>
        <fullName evidence="5">ATPase expression protein 2, mitochondrial</fullName>
    </recommendedName>
</protein>
<evidence type="ECO:0000256" key="6">
    <source>
        <dbReference type="ARBA" id="ARBA00022845"/>
    </source>
</evidence>
<reference evidence="9 10" key="1">
    <citation type="journal article" date="2023" name="Elife">
        <title>Identification of key yeast species and microbe-microbe interactions impacting larval growth of Drosophila in the wild.</title>
        <authorList>
            <person name="Mure A."/>
            <person name="Sugiura Y."/>
            <person name="Maeda R."/>
            <person name="Honda K."/>
            <person name="Sakurai N."/>
            <person name="Takahashi Y."/>
            <person name="Watada M."/>
            <person name="Katoh T."/>
            <person name="Gotoh A."/>
            <person name="Gotoh Y."/>
            <person name="Taniguchi I."/>
            <person name="Nakamura K."/>
            <person name="Hayashi T."/>
            <person name="Katayama T."/>
            <person name="Uemura T."/>
            <person name="Hattori Y."/>
        </authorList>
    </citation>
    <scope>NUCLEOTIDE SEQUENCE [LARGE SCALE GENOMIC DNA]</scope>
    <source>
        <strain evidence="9 10">SC-9</strain>
    </source>
</reference>
<evidence type="ECO:0000256" key="2">
    <source>
        <dbReference type="ARBA" id="ARBA00004173"/>
    </source>
</evidence>